<feature type="region of interest" description="Disordered" evidence="10">
    <location>
        <begin position="215"/>
        <end position="271"/>
    </location>
</feature>
<evidence type="ECO:0000256" key="8">
    <source>
        <dbReference type="ARBA" id="ARBA00023136"/>
    </source>
</evidence>
<dbReference type="Pfam" id="PF03908">
    <property type="entry name" value="Sec20"/>
    <property type="match status" value="1"/>
</dbReference>
<keyword evidence="4" id="KW-0256">Endoplasmic reticulum</keyword>
<dbReference type="GO" id="GO:0031201">
    <property type="term" value="C:SNARE complex"/>
    <property type="evidence" value="ECO:0007669"/>
    <property type="project" value="TreeGrafter"/>
</dbReference>
<reference evidence="12 13" key="1">
    <citation type="journal article" date="2014" name="BMC Genomics">
        <title>Comparative genomics of the major fungal agents of human and animal Sporotrichosis: Sporothrix schenckii and Sporothrix brasiliensis.</title>
        <authorList>
            <person name="Teixeira M.M."/>
            <person name="de Almeida L.G."/>
            <person name="Kubitschek-Barreira P."/>
            <person name="Alves F.L."/>
            <person name="Kioshima E.S."/>
            <person name="Abadio A.K."/>
            <person name="Fernandes L."/>
            <person name="Derengowski L.S."/>
            <person name="Ferreira K.S."/>
            <person name="Souza R.C."/>
            <person name="Ruiz J.C."/>
            <person name="de Andrade N.C."/>
            <person name="Paes H.C."/>
            <person name="Nicola A.M."/>
            <person name="Albuquerque P."/>
            <person name="Gerber A.L."/>
            <person name="Martins V.P."/>
            <person name="Peconick L.D."/>
            <person name="Neto A.V."/>
            <person name="Chaucanez C.B."/>
            <person name="Silva P.A."/>
            <person name="Cunha O.L."/>
            <person name="de Oliveira F.F."/>
            <person name="dos Santos T.C."/>
            <person name="Barros A.L."/>
            <person name="Soares M.A."/>
            <person name="de Oliveira L.M."/>
            <person name="Marini M.M."/>
            <person name="Villalobos-Duno H."/>
            <person name="Cunha M.M."/>
            <person name="de Hoog S."/>
            <person name="da Silveira J.F."/>
            <person name="Henrissat B."/>
            <person name="Nino-Vega G.A."/>
            <person name="Cisalpino P.S."/>
            <person name="Mora-Montes H.M."/>
            <person name="Almeida S.R."/>
            <person name="Stajich J.E."/>
            <person name="Lopes-Bezerra L.M."/>
            <person name="Vasconcelos A.T."/>
            <person name="Felipe M.S."/>
        </authorList>
    </citation>
    <scope>NUCLEOTIDE SEQUENCE [LARGE SCALE GENOMIC DNA]</scope>
    <source>
        <strain evidence="12 13">1099-18</strain>
    </source>
</reference>
<dbReference type="AlphaFoldDB" id="A0A0F2MJF0"/>
<comment type="similarity">
    <text evidence="9">Belongs to the SEC20 family.</text>
</comment>
<proteinExistence type="inferred from homology"/>
<feature type="compositionally biased region" description="Basic and acidic residues" evidence="10">
    <location>
        <begin position="494"/>
        <end position="539"/>
    </location>
</feature>
<dbReference type="GeneID" id="27668192"/>
<feature type="compositionally biased region" description="Acidic residues" evidence="10">
    <location>
        <begin position="215"/>
        <end position="235"/>
    </location>
</feature>
<evidence type="ECO:0000256" key="6">
    <source>
        <dbReference type="ARBA" id="ARBA00022989"/>
    </source>
</evidence>
<evidence type="ECO:0000256" key="7">
    <source>
        <dbReference type="ARBA" id="ARBA00023054"/>
    </source>
</evidence>
<evidence type="ECO:0000256" key="5">
    <source>
        <dbReference type="ARBA" id="ARBA00022892"/>
    </source>
</evidence>
<feature type="region of interest" description="Disordered" evidence="10">
    <location>
        <begin position="108"/>
        <end position="129"/>
    </location>
</feature>
<name>A0A0F2MJF0_SPOSC</name>
<feature type="compositionally biased region" description="Basic residues" evidence="10">
    <location>
        <begin position="251"/>
        <end position="260"/>
    </location>
</feature>
<keyword evidence="3" id="KW-0812">Transmembrane</keyword>
<evidence type="ECO:0000313" key="12">
    <source>
        <dbReference type="EMBL" id="KJR89833.1"/>
    </source>
</evidence>
<feature type="region of interest" description="Disordered" evidence="10">
    <location>
        <begin position="471"/>
        <end position="539"/>
    </location>
</feature>
<evidence type="ECO:0000256" key="2">
    <source>
        <dbReference type="ARBA" id="ARBA00022448"/>
    </source>
</evidence>
<gene>
    <name evidence="12" type="ORF">SPSK_06208</name>
</gene>
<dbReference type="PANTHER" id="PTHR12825:SF0">
    <property type="entry name" value="VESICLE TRANSPORT PROTEIN SEC20"/>
    <property type="match status" value="1"/>
</dbReference>
<dbReference type="KEGG" id="ssck:SPSK_06208"/>
<dbReference type="GO" id="GO:0005484">
    <property type="term" value="F:SNAP receptor activity"/>
    <property type="evidence" value="ECO:0007669"/>
    <property type="project" value="InterPro"/>
</dbReference>
<evidence type="ECO:0000256" key="10">
    <source>
        <dbReference type="SAM" id="MobiDB-lite"/>
    </source>
</evidence>
<reference evidence="12 13" key="2">
    <citation type="journal article" date="2015" name="Eukaryot. Cell">
        <title>Asexual propagation of a virulent clone complex in a human and feline outbreak of sporotrichosis.</title>
        <authorList>
            <person name="Teixeira Mde M."/>
            <person name="Rodrigues A.M."/>
            <person name="Tsui C.K."/>
            <person name="de Almeida L.G."/>
            <person name="Van Diepeningen A.D."/>
            <person name="van den Ende B.G."/>
            <person name="Fernandes G.F."/>
            <person name="Kano R."/>
            <person name="Hamelin R.C."/>
            <person name="Lopes-Bezerra L.M."/>
            <person name="Vasconcelos A.T."/>
            <person name="de Hoog S."/>
            <person name="de Camargo Z.P."/>
            <person name="Felipe M.S."/>
        </authorList>
    </citation>
    <scope>NUCLEOTIDE SEQUENCE [LARGE SCALE GENOMIC DNA]</scope>
    <source>
        <strain evidence="12 13">1099-18</strain>
    </source>
</reference>
<evidence type="ECO:0000256" key="1">
    <source>
        <dbReference type="ARBA" id="ARBA00004163"/>
    </source>
</evidence>
<comment type="caution">
    <text evidence="12">The sequence shown here is derived from an EMBL/GenBank/DDBJ whole genome shotgun (WGS) entry which is preliminary data.</text>
</comment>
<dbReference type="RefSeq" id="XP_016592509.1">
    <property type="nucleotide sequence ID" value="XM_016732915.1"/>
</dbReference>
<sequence length="539" mass="57505">MASLEELHDRLTKGQDVLVDLRQMIDRLAGRSSDAQRRRSSTSSFHNDDYDTTNPTPTGDLFLYLDKEASDELVNDIADTLREAQDEFDLLREDAVDLGVLAAEPASHAATDLDESSETPSPAASGVNRTLRPFRASLRGTSAHSAGSGGMSASFAGDDTTAVDEQHLKRGVMRLGEGLATARKAFRAAQLAAHRNREAAQHQQHRLILASYIEEEDEDDDEDSEVEGNDDEVEDAGEHTHANQKGDRNRSHSRARRPPLSKHTSPTTSAAADVTAALRQTHARIAGEVARSDFAAQTLAESSRALAELGDKYGSGGSTGPGGVGGGDIGASLKSARTLVKGLVAAHKSDTWYLQTALYMVVATMGWLLFRRLLYGPLWLLLWWPLRTVFGTAALVGRAGSSVAGVGSNKHGAGSSAMSRGESMVSASIVTTTSVAAEVHATDPARDPARAAASDSLVDEVGRMVDEAAEAGAAPTGEAGSAAEEAVQPNPKKRMWEEPVEAAKHEAELQKERDEQDAKEKDKGKGKEPADGERKKDEL</sequence>
<accession>A0A0F2MJF0</accession>
<dbReference type="OrthoDB" id="46868at2759"/>
<keyword evidence="2" id="KW-0813">Transport</keyword>
<dbReference type="VEuPathDB" id="FungiDB:SPSK_06208"/>
<dbReference type="InterPro" id="IPR005606">
    <property type="entry name" value="Sec20"/>
</dbReference>
<dbReference type="InterPro" id="IPR056173">
    <property type="entry name" value="Sec20_C"/>
</dbReference>
<evidence type="ECO:0000256" key="9">
    <source>
        <dbReference type="ARBA" id="ARBA00037934"/>
    </source>
</evidence>
<dbReference type="GO" id="GO:0006890">
    <property type="term" value="P:retrograde vesicle-mediated transport, Golgi to endoplasmic reticulum"/>
    <property type="evidence" value="ECO:0007669"/>
    <property type="project" value="InterPro"/>
</dbReference>
<organism evidence="12 13">
    <name type="scientific">Sporothrix schenckii 1099-18</name>
    <dbReference type="NCBI Taxonomy" id="1397361"/>
    <lineage>
        <taxon>Eukaryota</taxon>
        <taxon>Fungi</taxon>
        <taxon>Dikarya</taxon>
        <taxon>Ascomycota</taxon>
        <taxon>Pezizomycotina</taxon>
        <taxon>Sordariomycetes</taxon>
        <taxon>Sordariomycetidae</taxon>
        <taxon>Ophiostomatales</taxon>
        <taxon>Ophiostomataceae</taxon>
        <taxon>Sporothrix</taxon>
    </lineage>
</organism>
<evidence type="ECO:0000313" key="13">
    <source>
        <dbReference type="Proteomes" id="UP000033710"/>
    </source>
</evidence>
<dbReference type="GO" id="GO:0005789">
    <property type="term" value="C:endoplasmic reticulum membrane"/>
    <property type="evidence" value="ECO:0007669"/>
    <property type="project" value="UniProtKB-SubCell"/>
</dbReference>
<evidence type="ECO:0000259" key="11">
    <source>
        <dbReference type="Pfam" id="PF03908"/>
    </source>
</evidence>
<keyword evidence="5" id="KW-0931">ER-Golgi transport</keyword>
<feature type="compositionally biased region" description="Basic and acidic residues" evidence="10">
    <location>
        <begin position="236"/>
        <end position="250"/>
    </location>
</feature>
<feature type="domain" description="Sec20 C-terminal" evidence="11">
    <location>
        <begin position="270"/>
        <end position="373"/>
    </location>
</feature>
<evidence type="ECO:0000256" key="4">
    <source>
        <dbReference type="ARBA" id="ARBA00022824"/>
    </source>
</evidence>
<feature type="compositionally biased region" description="Low complexity" evidence="10">
    <location>
        <begin position="471"/>
        <end position="486"/>
    </location>
</feature>
<comment type="subcellular location">
    <subcellularLocation>
        <location evidence="1">Endoplasmic reticulum membrane</location>
        <topology evidence="1">Single-pass type IV membrane protein</topology>
    </subcellularLocation>
</comment>
<dbReference type="Proteomes" id="UP000033710">
    <property type="component" value="Unassembled WGS sequence"/>
</dbReference>
<dbReference type="EMBL" id="AXCR01000001">
    <property type="protein sequence ID" value="KJR89833.1"/>
    <property type="molecule type" value="Genomic_DNA"/>
</dbReference>
<keyword evidence="7" id="KW-0175">Coiled coil</keyword>
<evidence type="ECO:0000256" key="3">
    <source>
        <dbReference type="ARBA" id="ARBA00022692"/>
    </source>
</evidence>
<keyword evidence="6" id="KW-1133">Transmembrane helix</keyword>
<feature type="region of interest" description="Disordered" evidence="10">
    <location>
        <begin position="30"/>
        <end position="56"/>
    </location>
</feature>
<dbReference type="PANTHER" id="PTHR12825">
    <property type="entry name" value="BNIP1-RELATED"/>
    <property type="match status" value="1"/>
</dbReference>
<protein>
    <submittedName>
        <fullName evidence="12">Protein transport protein SEC20</fullName>
    </submittedName>
</protein>
<keyword evidence="8" id="KW-0472">Membrane</keyword>